<dbReference type="Proteomes" id="UP000886998">
    <property type="component" value="Unassembled WGS sequence"/>
</dbReference>
<keyword evidence="8" id="KW-1185">Reference proteome</keyword>
<keyword evidence="3" id="KW-0479">Metal-binding</keyword>
<gene>
    <name evidence="7" type="primary">NCL1_29687</name>
    <name evidence="7" type="ORF">TNIN_117881</name>
</gene>
<comment type="caution">
    <text evidence="7">The sequence shown here is derived from an EMBL/GenBank/DDBJ whole genome shotgun (WGS) entry which is preliminary data.</text>
</comment>
<dbReference type="PANTHER" id="PTHR24302">
    <property type="entry name" value="CYTOCHROME P450 FAMILY 3"/>
    <property type="match status" value="1"/>
</dbReference>
<keyword evidence="2" id="KW-0349">Heme</keyword>
<dbReference type="EMBL" id="BMAV01008646">
    <property type="protein sequence ID" value="GFY52352.1"/>
    <property type="molecule type" value="Genomic_DNA"/>
</dbReference>
<dbReference type="Gene3D" id="1.10.630.10">
    <property type="entry name" value="Cytochrome P450"/>
    <property type="match status" value="1"/>
</dbReference>
<accession>A0A8X7C3G5</accession>
<evidence type="ECO:0000256" key="1">
    <source>
        <dbReference type="ARBA" id="ARBA00010617"/>
    </source>
</evidence>
<evidence type="ECO:0000313" key="8">
    <source>
        <dbReference type="Proteomes" id="UP000886998"/>
    </source>
</evidence>
<organism evidence="7 8">
    <name type="scientific">Trichonephila inaurata madagascariensis</name>
    <dbReference type="NCBI Taxonomy" id="2747483"/>
    <lineage>
        <taxon>Eukaryota</taxon>
        <taxon>Metazoa</taxon>
        <taxon>Ecdysozoa</taxon>
        <taxon>Arthropoda</taxon>
        <taxon>Chelicerata</taxon>
        <taxon>Arachnida</taxon>
        <taxon>Araneae</taxon>
        <taxon>Araneomorphae</taxon>
        <taxon>Entelegynae</taxon>
        <taxon>Araneoidea</taxon>
        <taxon>Nephilidae</taxon>
        <taxon>Trichonephila</taxon>
        <taxon>Trichonephila inaurata</taxon>
    </lineage>
</organism>
<dbReference type="PANTHER" id="PTHR24302:SF15">
    <property type="entry name" value="FATTY-ACID PEROXYGENASE"/>
    <property type="match status" value="1"/>
</dbReference>
<evidence type="ECO:0000256" key="3">
    <source>
        <dbReference type="ARBA" id="ARBA00022723"/>
    </source>
</evidence>
<name>A0A8X7C3G5_9ARAC</name>
<keyword evidence="6" id="KW-0503">Monooxygenase</keyword>
<dbReference type="InterPro" id="IPR008072">
    <property type="entry name" value="Cyt_P450_E_CYP3A"/>
</dbReference>
<dbReference type="Pfam" id="PF00067">
    <property type="entry name" value="p450"/>
    <property type="match status" value="1"/>
</dbReference>
<evidence type="ECO:0000256" key="2">
    <source>
        <dbReference type="ARBA" id="ARBA00022617"/>
    </source>
</evidence>
<dbReference type="InterPro" id="IPR001128">
    <property type="entry name" value="Cyt_P450"/>
</dbReference>
<dbReference type="GO" id="GO:0020037">
    <property type="term" value="F:heme binding"/>
    <property type="evidence" value="ECO:0007669"/>
    <property type="project" value="InterPro"/>
</dbReference>
<dbReference type="GO" id="GO:0005506">
    <property type="term" value="F:iron ion binding"/>
    <property type="evidence" value="ECO:0007669"/>
    <property type="project" value="InterPro"/>
</dbReference>
<dbReference type="SUPFAM" id="SSF48264">
    <property type="entry name" value="Cytochrome P450"/>
    <property type="match status" value="1"/>
</dbReference>
<dbReference type="OrthoDB" id="6431779at2759"/>
<proteinExistence type="inferred from homology"/>
<dbReference type="GO" id="GO:0016712">
    <property type="term" value="F:oxidoreductase activity, acting on paired donors, with incorporation or reduction of molecular oxygen, reduced flavin or flavoprotein as one donor, and incorporation of one atom of oxygen"/>
    <property type="evidence" value="ECO:0007669"/>
    <property type="project" value="InterPro"/>
</dbReference>
<protein>
    <submittedName>
        <fullName evidence="7">Cytochrome P450 3A24</fullName>
    </submittedName>
</protein>
<reference evidence="7" key="1">
    <citation type="submission" date="2020-08" db="EMBL/GenBank/DDBJ databases">
        <title>Multicomponent nature underlies the extraordinary mechanical properties of spider dragline silk.</title>
        <authorList>
            <person name="Kono N."/>
            <person name="Nakamura H."/>
            <person name="Mori M."/>
            <person name="Yoshida Y."/>
            <person name="Ohtoshi R."/>
            <person name="Malay A.D."/>
            <person name="Moran D.A.P."/>
            <person name="Tomita M."/>
            <person name="Numata K."/>
            <person name="Arakawa K."/>
        </authorList>
    </citation>
    <scope>NUCLEOTIDE SEQUENCE</scope>
</reference>
<evidence type="ECO:0000313" key="7">
    <source>
        <dbReference type="EMBL" id="GFY52352.1"/>
    </source>
</evidence>
<dbReference type="InterPro" id="IPR050705">
    <property type="entry name" value="Cytochrome_P450_3A"/>
</dbReference>
<dbReference type="AlphaFoldDB" id="A0A8X7C3G5"/>
<sequence>MMDIFKECAETLVENFKTATKDGSPVEVKGIYGGYSMDVIASSAFSTKIDSHRNPENLFAITARSVFRNNFSWRFIMLFLFPKLVQLLRISIFPPKAIHFFRDVTLQIIEERKRTGQTRNDFLQLLMDTTKEESDD</sequence>
<evidence type="ECO:0000256" key="4">
    <source>
        <dbReference type="ARBA" id="ARBA00023002"/>
    </source>
</evidence>
<evidence type="ECO:0000256" key="6">
    <source>
        <dbReference type="ARBA" id="ARBA00023033"/>
    </source>
</evidence>
<evidence type="ECO:0000256" key="5">
    <source>
        <dbReference type="ARBA" id="ARBA00023004"/>
    </source>
</evidence>
<keyword evidence="5" id="KW-0408">Iron</keyword>
<keyword evidence="4" id="KW-0560">Oxidoreductase</keyword>
<dbReference type="GO" id="GO:0008395">
    <property type="term" value="F:steroid hydroxylase activity"/>
    <property type="evidence" value="ECO:0007669"/>
    <property type="project" value="TreeGrafter"/>
</dbReference>
<dbReference type="PRINTS" id="PR01689">
    <property type="entry name" value="EP450IICYP3A"/>
</dbReference>
<dbReference type="InterPro" id="IPR036396">
    <property type="entry name" value="Cyt_P450_sf"/>
</dbReference>
<comment type="similarity">
    <text evidence="1">Belongs to the cytochrome P450 family.</text>
</comment>